<reference evidence="2" key="1">
    <citation type="submission" date="2022-09" db="EMBL/GenBank/DDBJ databases">
        <title>Complete Genomes of Fervidibacillus albus and Fervidibacillus halotolerans isolated from tidal flat sediments.</title>
        <authorList>
            <person name="Kwon K.K."/>
            <person name="Yang S.-H."/>
            <person name="Park M.J."/>
            <person name="Oh H.-M."/>
        </authorList>
    </citation>
    <scope>NUCLEOTIDE SEQUENCE</scope>
    <source>
        <strain evidence="2">MEBiC13594</strain>
    </source>
</reference>
<dbReference type="RefSeq" id="WP_275421450.1">
    <property type="nucleotide sequence ID" value="NZ_CP106877.1"/>
</dbReference>
<dbReference type="AlphaFoldDB" id="A0A9E8M138"/>
<dbReference type="Proteomes" id="UP001164726">
    <property type="component" value="Chromosome"/>
</dbReference>
<dbReference type="KEGG" id="fhl:OE105_04000"/>
<evidence type="ECO:0000313" key="2">
    <source>
        <dbReference type="EMBL" id="WAA13294.1"/>
    </source>
</evidence>
<dbReference type="EMBL" id="CP106877">
    <property type="protein sequence ID" value="WAA13294.1"/>
    <property type="molecule type" value="Genomic_DNA"/>
</dbReference>
<keyword evidence="1" id="KW-0472">Membrane</keyword>
<gene>
    <name evidence="2" type="ORF">OE105_04000</name>
</gene>
<evidence type="ECO:0000313" key="3">
    <source>
        <dbReference type="Proteomes" id="UP001164726"/>
    </source>
</evidence>
<protein>
    <submittedName>
        <fullName evidence="2">Uncharacterized protein</fullName>
    </submittedName>
</protein>
<feature type="transmembrane region" description="Helical" evidence="1">
    <location>
        <begin position="41"/>
        <end position="60"/>
    </location>
</feature>
<keyword evidence="1" id="KW-0812">Transmembrane</keyword>
<organism evidence="2 3">
    <name type="scientific">Fervidibacillus halotolerans</name>
    <dbReference type="NCBI Taxonomy" id="2980027"/>
    <lineage>
        <taxon>Bacteria</taxon>
        <taxon>Bacillati</taxon>
        <taxon>Bacillota</taxon>
        <taxon>Bacilli</taxon>
        <taxon>Bacillales</taxon>
        <taxon>Bacillaceae</taxon>
        <taxon>Fervidibacillus</taxon>
    </lineage>
</organism>
<keyword evidence="1" id="KW-1133">Transmembrane helix</keyword>
<proteinExistence type="predicted"/>
<sequence>MFLQDYYKKIGGQSLTISFYFTFQAIAMTILFIYIKQDIVVVSIFLFLSFLYYFGSIYYLRKSIRVPIPVAQRKSEQTVGSYFLKQDRHFHFFFSPKGIAQYSTNMKKIKNGWELQLFFENNPRMFTTIKRKQRSFIIESLDYSIFGRIQMDGKLGYLYIGDTPIHLRNVHPYEWEVRIENRLFALMKIGWLPIAYTSTFPLNTPFIRFYESTETDIVMEGCLILFSLLHEIK</sequence>
<evidence type="ECO:0000256" key="1">
    <source>
        <dbReference type="SAM" id="Phobius"/>
    </source>
</evidence>
<feature type="transmembrane region" description="Helical" evidence="1">
    <location>
        <begin position="12"/>
        <end position="35"/>
    </location>
</feature>
<accession>A0A9E8M138</accession>
<keyword evidence="3" id="KW-1185">Reference proteome</keyword>
<name>A0A9E8M138_9BACI</name>